<accession>A0A9D3YF27</accession>
<evidence type="ECO:0000313" key="1">
    <source>
        <dbReference type="EMBL" id="KAH3697379.1"/>
    </source>
</evidence>
<name>A0A9D3YF27_DREPO</name>
<feature type="non-terminal residue" evidence="1">
    <location>
        <position position="1"/>
    </location>
</feature>
<sequence length="174" mass="19415">AGITMSYLSGNLALNTGQETLTSSRKAQGPDLQQFPQSSKSLAHLSWTLHISKHLWLLFIWISCLLLKPSAAIPTTHKCYKTCLAQQMYPVSQACHRNNIRCDWQCEADRMHCSGEEEYHCAKVNGSDAFGRICATPKVCLEGQEPIIFNIGDKSIIRCVKCQDNYYNPTSASS</sequence>
<dbReference type="Proteomes" id="UP000828390">
    <property type="component" value="Unassembled WGS sequence"/>
</dbReference>
<dbReference type="AlphaFoldDB" id="A0A9D3YF27"/>
<keyword evidence="2" id="KW-1185">Reference proteome</keyword>
<protein>
    <submittedName>
        <fullName evidence="1">Uncharacterized protein</fullName>
    </submittedName>
</protein>
<organism evidence="1 2">
    <name type="scientific">Dreissena polymorpha</name>
    <name type="common">Zebra mussel</name>
    <name type="synonym">Mytilus polymorpha</name>
    <dbReference type="NCBI Taxonomy" id="45954"/>
    <lineage>
        <taxon>Eukaryota</taxon>
        <taxon>Metazoa</taxon>
        <taxon>Spiralia</taxon>
        <taxon>Lophotrochozoa</taxon>
        <taxon>Mollusca</taxon>
        <taxon>Bivalvia</taxon>
        <taxon>Autobranchia</taxon>
        <taxon>Heteroconchia</taxon>
        <taxon>Euheterodonta</taxon>
        <taxon>Imparidentia</taxon>
        <taxon>Neoheterodontei</taxon>
        <taxon>Myida</taxon>
        <taxon>Dreissenoidea</taxon>
        <taxon>Dreissenidae</taxon>
        <taxon>Dreissena</taxon>
    </lineage>
</organism>
<gene>
    <name evidence="1" type="ORF">DPMN_084878</name>
</gene>
<proteinExistence type="predicted"/>
<comment type="caution">
    <text evidence="1">The sequence shown here is derived from an EMBL/GenBank/DDBJ whole genome shotgun (WGS) entry which is preliminary data.</text>
</comment>
<dbReference type="EMBL" id="JAIWYP010000016">
    <property type="protein sequence ID" value="KAH3697379.1"/>
    <property type="molecule type" value="Genomic_DNA"/>
</dbReference>
<reference evidence="1" key="2">
    <citation type="submission" date="2020-11" db="EMBL/GenBank/DDBJ databases">
        <authorList>
            <person name="McCartney M.A."/>
            <person name="Auch B."/>
            <person name="Kono T."/>
            <person name="Mallez S."/>
            <person name="Becker A."/>
            <person name="Gohl D.M."/>
            <person name="Silverstein K.A.T."/>
            <person name="Koren S."/>
            <person name="Bechman K.B."/>
            <person name="Herman A."/>
            <person name="Abrahante J.E."/>
            <person name="Garbe J."/>
        </authorList>
    </citation>
    <scope>NUCLEOTIDE SEQUENCE</scope>
    <source>
        <strain evidence="1">Duluth1</strain>
        <tissue evidence="1">Whole animal</tissue>
    </source>
</reference>
<reference evidence="1" key="1">
    <citation type="journal article" date="2019" name="bioRxiv">
        <title>The Genome of the Zebra Mussel, Dreissena polymorpha: A Resource for Invasive Species Research.</title>
        <authorList>
            <person name="McCartney M.A."/>
            <person name="Auch B."/>
            <person name="Kono T."/>
            <person name="Mallez S."/>
            <person name="Zhang Y."/>
            <person name="Obille A."/>
            <person name="Becker A."/>
            <person name="Abrahante J.E."/>
            <person name="Garbe J."/>
            <person name="Badalamenti J.P."/>
            <person name="Herman A."/>
            <person name="Mangelson H."/>
            <person name="Liachko I."/>
            <person name="Sullivan S."/>
            <person name="Sone E.D."/>
            <person name="Koren S."/>
            <person name="Silverstein K.A.T."/>
            <person name="Beckman K.B."/>
            <person name="Gohl D.M."/>
        </authorList>
    </citation>
    <scope>NUCLEOTIDE SEQUENCE</scope>
    <source>
        <strain evidence="1">Duluth1</strain>
        <tissue evidence="1">Whole animal</tissue>
    </source>
</reference>
<evidence type="ECO:0000313" key="2">
    <source>
        <dbReference type="Proteomes" id="UP000828390"/>
    </source>
</evidence>